<keyword evidence="9" id="KW-0998">Cell outer membrane</keyword>
<evidence type="ECO:0000256" key="8">
    <source>
        <dbReference type="ARBA" id="ARBA00023136"/>
    </source>
</evidence>
<feature type="domain" description="Type II/III secretion system secretin-like" evidence="11">
    <location>
        <begin position="469"/>
        <end position="630"/>
    </location>
</feature>
<dbReference type="AlphaFoldDB" id="R8AUC3"/>
<feature type="domain" description="GspD-like N0" evidence="13">
    <location>
        <begin position="52"/>
        <end position="121"/>
    </location>
</feature>
<evidence type="ECO:0000313" key="14">
    <source>
        <dbReference type="EMBL" id="EON89932.1"/>
    </source>
</evidence>
<reference evidence="14 15" key="1">
    <citation type="journal article" date="2013" name="Genome Announc.">
        <title>Genome Sequence of Plesiomonas shigelloides Strain 302-73 (Serotype O1).</title>
        <authorList>
            <person name="Pique N."/>
            <person name="Aquilini E."/>
            <person name="Alioto T."/>
            <person name="Minana-Galbis D."/>
            <person name="Tomas J.M."/>
        </authorList>
    </citation>
    <scope>NUCLEOTIDE SEQUENCE [LARGE SCALE GENOMIC DNA]</scope>
    <source>
        <strain evidence="14 15">302-73</strain>
    </source>
</reference>
<dbReference type="PRINTS" id="PR00811">
    <property type="entry name" value="BCTERIALGSPD"/>
</dbReference>
<proteinExistence type="inferred from homology"/>
<dbReference type="GO" id="GO:0009279">
    <property type="term" value="C:cell outer membrane"/>
    <property type="evidence" value="ECO:0007669"/>
    <property type="project" value="UniProtKB-SubCell"/>
</dbReference>
<evidence type="ECO:0000256" key="1">
    <source>
        <dbReference type="ARBA" id="ARBA00004442"/>
    </source>
</evidence>
<keyword evidence="4" id="KW-1134">Transmembrane beta strand</keyword>
<comment type="similarity">
    <text evidence="2">Belongs to the bacterial secretin family. GSP D subfamily.</text>
</comment>
<dbReference type="InterPro" id="IPR049371">
    <property type="entry name" value="GspD-like_N0"/>
</dbReference>
<evidence type="ECO:0000256" key="5">
    <source>
        <dbReference type="ARBA" id="ARBA00022692"/>
    </source>
</evidence>
<sequence>MLWPNSFVSPRAERVSVTRTFWRRPAALMLCLALIGTTLSPQSVLAEEFSANFKDTDLKTFIETSGRNLNKTIIMGADVKGKVSIRTVTPLNERQYYQLFLNVLESQGYAVVTLDNGVLKVVKSNVAKTEPLPVLGEQGDDYQGDELITRVVPVRNVSVRELAPILRQMIDNAGSGNVVNYDPSNVIMLTGRAAVVERLTEVIQRVDRAGNKSEEVIPLEHASSSEIARVLENLTKNSKDSQPASMKSQVVADERTNSLVISGDPAIRDKMKRLIRQLDSEMERSGNSQVFYLKYSKAEDLVEVLNQVSGSLKAAQGEGQAGVRSRQDVVSIAASKTSNALIVTAPQDIMRSLESVITQLDVRRAQVHVEALIVEVAEGNNINFGVQWASKDAGLMQFSNGTQIPIGSLVGALSKAQPQKGSTIISENGATTINPDKEGDLSALTQLLAGYSGTAVGVVKGDWMALVQAVKADSSSNVLSTPSITTLDNQEAFFMVGQDVPVLTGSTTGSDNKNPYNTVERKKVGIMLKVTPQINEGNAVQLVIEQEVSKVEGQTNLDVVFGERKLKTTVLADDGELIVLGGLIDDQAGESVAKVPLLGDIPLLGHLFKSTANKKEKRNLMVFIRPTILRNGLAADGISQRKYNYIRAEQIYRDEQGLSLMPQTAQPILPAYGQQSVAVEVQAFLQLGKAPHG</sequence>
<evidence type="ECO:0000256" key="6">
    <source>
        <dbReference type="ARBA" id="ARBA00022729"/>
    </source>
</evidence>
<dbReference type="InterPro" id="IPR001775">
    <property type="entry name" value="GspD/PilQ"/>
</dbReference>
<evidence type="ECO:0000256" key="3">
    <source>
        <dbReference type="ARBA" id="ARBA00022448"/>
    </source>
</evidence>
<comment type="subcellular location">
    <subcellularLocation>
        <location evidence="1 10">Cell outer membrane</location>
    </subcellularLocation>
</comment>
<evidence type="ECO:0000259" key="13">
    <source>
        <dbReference type="Pfam" id="PF21305"/>
    </source>
</evidence>
<organism evidence="14 15">
    <name type="scientific">Plesiomonas shigelloides 302-73</name>
    <dbReference type="NCBI Taxonomy" id="1315976"/>
    <lineage>
        <taxon>Bacteria</taxon>
        <taxon>Pseudomonadati</taxon>
        <taxon>Pseudomonadota</taxon>
        <taxon>Gammaproteobacteria</taxon>
        <taxon>Enterobacterales</taxon>
        <taxon>Enterobacteriaceae</taxon>
        <taxon>Plesiomonas</taxon>
    </lineage>
</organism>
<gene>
    <name evidence="14" type="ORF">PLESHI_03199</name>
</gene>
<evidence type="ECO:0000256" key="4">
    <source>
        <dbReference type="ARBA" id="ARBA00022452"/>
    </source>
</evidence>
<dbReference type="InterPro" id="IPR050810">
    <property type="entry name" value="Bact_Secretion_Sys_Channel"/>
</dbReference>
<keyword evidence="15" id="KW-1185">Reference proteome</keyword>
<dbReference type="Pfam" id="PF21305">
    <property type="entry name" value="type_II_gspD_N0"/>
    <property type="match status" value="1"/>
</dbReference>
<dbReference type="GO" id="GO:0015628">
    <property type="term" value="P:protein secretion by the type II secretion system"/>
    <property type="evidence" value="ECO:0007669"/>
    <property type="project" value="InterPro"/>
</dbReference>
<dbReference type="PANTHER" id="PTHR30332:SF24">
    <property type="entry name" value="SECRETIN GSPD-RELATED"/>
    <property type="match status" value="1"/>
</dbReference>
<evidence type="ECO:0000259" key="11">
    <source>
        <dbReference type="Pfam" id="PF00263"/>
    </source>
</evidence>
<dbReference type="Pfam" id="PF03958">
    <property type="entry name" value="Secretin_N"/>
    <property type="match status" value="3"/>
</dbReference>
<evidence type="ECO:0000256" key="2">
    <source>
        <dbReference type="ARBA" id="ARBA00006980"/>
    </source>
</evidence>
<feature type="domain" description="NolW-like" evidence="12">
    <location>
        <begin position="149"/>
        <end position="210"/>
    </location>
</feature>
<dbReference type="InterPro" id="IPR013356">
    <property type="entry name" value="T2SS_GspD"/>
</dbReference>
<comment type="caution">
    <text evidence="14">The sequence shown here is derived from an EMBL/GenBank/DDBJ whole genome shotgun (WGS) entry which is preliminary data.</text>
</comment>
<keyword evidence="8" id="KW-0472">Membrane</keyword>
<dbReference type="GO" id="GO:0015627">
    <property type="term" value="C:type II protein secretion system complex"/>
    <property type="evidence" value="ECO:0007669"/>
    <property type="project" value="InterPro"/>
</dbReference>
<dbReference type="GO" id="GO:0042802">
    <property type="term" value="F:identical protein binding"/>
    <property type="evidence" value="ECO:0007669"/>
    <property type="project" value="UniProtKB-ARBA"/>
</dbReference>
<keyword evidence="7" id="KW-0653">Protein transport</keyword>
<keyword evidence="3 10" id="KW-0813">Transport</keyword>
<name>R8AUC3_PLESH</name>
<keyword evidence="5" id="KW-0812">Transmembrane</keyword>
<evidence type="ECO:0000259" key="12">
    <source>
        <dbReference type="Pfam" id="PF03958"/>
    </source>
</evidence>
<dbReference type="InterPro" id="IPR004846">
    <property type="entry name" value="T2SS/T3SS_dom"/>
</dbReference>
<evidence type="ECO:0000256" key="9">
    <source>
        <dbReference type="ARBA" id="ARBA00023237"/>
    </source>
</evidence>
<keyword evidence="6" id="KW-0732">Signal</keyword>
<dbReference type="HOGENOM" id="CLU_006756_1_1_6"/>
<dbReference type="Pfam" id="PF00263">
    <property type="entry name" value="Secretin"/>
    <property type="match status" value="1"/>
</dbReference>
<dbReference type="EMBL" id="AQQO01000023">
    <property type="protein sequence ID" value="EON89932.1"/>
    <property type="molecule type" value="Genomic_DNA"/>
</dbReference>
<evidence type="ECO:0000256" key="7">
    <source>
        <dbReference type="ARBA" id="ARBA00022927"/>
    </source>
</evidence>
<dbReference type="NCBIfam" id="TIGR02517">
    <property type="entry name" value="type_II_gspD"/>
    <property type="match status" value="1"/>
</dbReference>
<feature type="domain" description="NolW-like" evidence="12">
    <location>
        <begin position="215"/>
        <end position="281"/>
    </location>
</feature>
<evidence type="ECO:0000313" key="15">
    <source>
        <dbReference type="Proteomes" id="UP000014012"/>
    </source>
</evidence>
<feature type="domain" description="NolW-like" evidence="12">
    <location>
        <begin position="288"/>
        <end position="366"/>
    </location>
</feature>
<dbReference type="InterPro" id="IPR005644">
    <property type="entry name" value="NolW-like"/>
</dbReference>
<dbReference type="InterPro" id="IPR038591">
    <property type="entry name" value="NolW-like_sf"/>
</dbReference>
<protein>
    <submittedName>
        <fullName evidence="14">Putative type II secretion protein</fullName>
    </submittedName>
</protein>
<dbReference type="PRINTS" id="PR01032">
    <property type="entry name" value="PHAGEIV"/>
</dbReference>
<dbReference type="STRING" id="703.SAMEA2665130_00785"/>
<dbReference type="PANTHER" id="PTHR30332">
    <property type="entry name" value="PROBABLE GENERAL SECRETION PATHWAY PROTEIN D"/>
    <property type="match status" value="1"/>
</dbReference>
<dbReference type="Proteomes" id="UP000014012">
    <property type="component" value="Unassembled WGS sequence"/>
</dbReference>
<dbReference type="Gene3D" id="3.30.1370.120">
    <property type="match status" value="3"/>
</dbReference>
<evidence type="ECO:0000256" key="10">
    <source>
        <dbReference type="RuleBase" id="RU004004"/>
    </source>
</evidence>
<accession>R8AUC3</accession>
<dbReference type="PATRIC" id="fig|1315976.3.peg.618"/>
<dbReference type="FunFam" id="3.30.1370.120:FF:000002">
    <property type="entry name" value="General secretion pathway protein D"/>
    <property type="match status" value="1"/>
</dbReference>